<feature type="non-terminal residue" evidence="2">
    <location>
        <position position="1"/>
    </location>
</feature>
<evidence type="ECO:0000313" key="2">
    <source>
        <dbReference type="EMBL" id="KAL0179361.1"/>
    </source>
</evidence>
<proteinExistence type="predicted"/>
<accession>A0ABD0Q0Y6</accession>
<dbReference type="Proteomes" id="UP001529510">
    <property type="component" value="Unassembled WGS sequence"/>
</dbReference>
<protein>
    <submittedName>
        <fullName evidence="2">Uncharacterized protein</fullName>
    </submittedName>
</protein>
<name>A0ABD0Q0Y6_CIRMR</name>
<organism evidence="2 3">
    <name type="scientific">Cirrhinus mrigala</name>
    <name type="common">Mrigala</name>
    <dbReference type="NCBI Taxonomy" id="683832"/>
    <lineage>
        <taxon>Eukaryota</taxon>
        <taxon>Metazoa</taxon>
        <taxon>Chordata</taxon>
        <taxon>Craniata</taxon>
        <taxon>Vertebrata</taxon>
        <taxon>Euteleostomi</taxon>
        <taxon>Actinopterygii</taxon>
        <taxon>Neopterygii</taxon>
        <taxon>Teleostei</taxon>
        <taxon>Ostariophysi</taxon>
        <taxon>Cypriniformes</taxon>
        <taxon>Cyprinidae</taxon>
        <taxon>Labeoninae</taxon>
        <taxon>Labeonini</taxon>
        <taxon>Cirrhinus</taxon>
    </lineage>
</organism>
<comment type="caution">
    <text evidence="2">The sequence shown here is derived from an EMBL/GenBank/DDBJ whole genome shotgun (WGS) entry which is preliminary data.</text>
</comment>
<evidence type="ECO:0000313" key="3">
    <source>
        <dbReference type="Proteomes" id="UP001529510"/>
    </source>
</evidence>
<dbReference type="AlphaFoldDB" id="A0ABD0Q0Y6"/>
<gene>
    <name evidence="2" type="ORF">M9458_024803</name>
</gene>
<keyword evidence="3" id="KW-1185">Reference proteome</keyword>
<reference evidence="2 3" key="1">
    <citation type="submission" date="2024-05" db="EMBL/GenBank/DDBJ databases">
        <title>Genome sequencing and assembly of Indian major carp, Cirrhinus mrigala (Hamilton, 1822).</title>
        <authorList>
            <person name="Mohindra V."/>
            <person name="Chowdhury L.M."/>
            <person name="Lal K."/>
            <person name="Jena J.K."/>
        </authorList>
    </citation>
    <scope>NUCLEOTIDE SEQUENCE [LARGE SCALE GENOMIC DNA]</scope>
    <source>
        <strain evidence="2">CM1030</strain>
        <tissue evidence="2">Blood</tissue>
    </source>
</reference>
<sequence>KCLIQMFKGNVTNLDSTNLNQTSDKGATAESHIGEMSTIAARVPMSMCNMEKSEDEEEESEQSGNEGLKQLQDSRVCPL</sequence>
<evidence type="ECO:0000256" key="1">
    <source>
        <dbReference type="SAM" id="MobiDB-lite"/>
    </source>
</evidence>
<feature type="region of interest" description="Disordered" evidence="1">
    <location>
        <begin position="51"/>
        <end position="79"/>
    </location>
</feature>
<dbReference type="EMBL" id="JAMKFB020000012">
    <property type="protein sequence ID" value="KAL0179361.1"/>
    <property type="molecule type" value="Genomic_DNA"/>
</dbReference>